<gene>
    <name evidence="4" type="ORF">IW261DRAFT_1454169</name>
</gene>
<feature type="domain" description="C2H2-type" evidence="3">
    <location>
        <begin position="64"/>
        <end position="93"/>
    </location>
</feature>
<comment type="caution">
    <text evidence="4">The sequence shown here is derived from an EMBL/GenBank/DDBJ whole genome shotgun (WGS) entry which is preliminary data.</text>
</comment>
<evidence type="ECO:0000256" key="1">
    <source>
        <dbReference type="PROSITE-ProRule" id="PRU00042"/>
    </source>
</evidence>
<proteinExistence type="predicted"/>
<feature type="compositionally biased region" description="Basic and acidic residues" evidence="2">
    <location>
        <begin position="79"/>
        <end position="91"/>
    </location>
</feature>
<protein>
    <recommendedName>
        <fullName evidence="3">C2H2-type domain-containing protein</fullName>
    </recommendedName>
</protein>
<keyword evidence="1" id="KW-0479">Metal-binding</keyword>
<feature type="region of interest" description="Disordered" evidence="2">
    <location>
        <begin position="79"/>
        <end position="102"/>
    </location>
</feature>
<evidence type="ECO:0000313" key="4">
    <source>
        <dbReference type="EMBL" id="KAK0486196.1"/>
    </source>
</evidence>
<dbReference type="AlphaFoldDB" id="A0AA39PL23"/>
<dbReference type="InterPro" id="IPR013087">
    <property type="entry name" value="Znf_C2H2_type"/>
</dbReference>
<name>A0AA39PL23_9AGAR</name>
<dbReference type="PROSITE" id="PS50157">
    <property type="entry name" value="ZINC_FINGER_C2H2_2"/>
    <property type="match status" value="1"/>
</dbReference>
<dbReference type="Gene3D" id="3.30.160.60">
    <property type="entry name" value="Classic Zinc Finger"/>
    <property type="match status" value="1"/>
</dbReference>
<evidence type="ECO:0000256" key="2">
    <source>
        <dbReference type="SAM" id="MobiDB-lite"/>
    </source>
</evidence>
<sequence length="102" mass="11870">LFQWTVLRKRKCRLTTSFTLFLASSPEPDHTDSEYRLALTNKSDVISKPILVNGELISYTKKRYRCTFDGCDKGYTKTSRLEEHERSHTEQVHSVLSASFMH</sequence>
<reference evidence="4" key="1">
    <citation type="submission" date="2023-06" db="EMBL/GenBank/DDBJ databases">
        <authorList>
            <consortium name="Lawrence Berkeley National Laboratory"/>
            <person name="Ahrendt S."/>
            <person name="Sahu N."/>
            <person name="Indic B."/>
            <person name="Wong-Bajracharya J."/>
            <person name="Merenyi Z."/>
            <person name="Ke H.-M."/>
            <person name="Monk M."/>
            <person name="Kocsube S."/>
            <person name="Drula E."/>
            <person name="Lipzen A."/>
            <person name="Balint B."/>
            <person name="Henrissat B."/>
            <person name="Andreopoulos B."/>
            <person name="Martin F.M."/>
            <person name="Harder C.B."/>
            <person name="Rigling D."/>
            <person name="Ford K.L."/>
            <person name="Foster G.D."/>
            <person name="Pangilinan J."/>
            <person name="Papanicolaou A."/>
            <person name="Barry K."/>
            <person name="LaButti K."/>
            <person name="Viragh M."/>
            <person name="Koriabine M."/>
            <person name="Yan M."/>
            <person name="Riley R."/>
            <person name="Champramary S."/>
            <person name="Plett K.L."/>
            <person name="Tsai I.J."/>
            <person name="Slot J."/>
            <person name="Sipos G."/>
            <person name="Plett J."/>
            <person name="Nagy L.G."/>
            <person name="Grigoriev I.V."/>
        </authorList>
    </citation>
    <scope>NUCLEOTIDE SEQUENCE</scope>
    <source>
        <strain evidence="4">ICMP 16352</strain>
    </source>
</reference>
<dbReference type="GO" id="GO:0008270">
    <property type="term" value="F:zinc ion binding"/>
    <property type="evidence" value="ECO:0007669"/>
    <property type="project" value="UniProtKB-KW"/>
</dbReference>
<dbReference type="SMART" id="SM00355">
    <property type="entry name" value="ZnF_C2H2"/>
    <property type="match status" value="1"/>
</dbReference>
<dbReference type="Proteomes" id="UP001175227">
    <property type="component" value="Unassembled WGS sequence"/>
</dbReference>
<dbReference type="EMBL" id="JAUEPR010000004">
    <property type="protein sequence ID" value="KAK0486196.1"/>
    <property type="molecule type" value="Genomic_DNA"/>
</dbReference>
<accession>A0AA39PL23</accession>
<organism evidence="4 5">
    <name type="scientific">Armillaria novae-zelandiae</name>
    <dbReference type="NCBI Taxonomy" id="153914"/>
    <lineage>
        <taxon>Eukaryota</taxon>
        <taxon>Fungi</taxon>
        <taxon>Dikarya</taxon>
        <taxon>Basidiomycota</taxon>
        <taxon>Agaricomycotina</taxon>
        <taxon>Agaricomycetes</taxon>
        <taxon>Agaricomycetidae</taxon>
        <taxon>Agaricales</taxon>
        <taxon>Marasmiineae</taxon>
        <taxon>Physalacriaceae</taxon>
        <taxon>Armillaria</taxon>
    </lineage>
</organism>
<feature type="compositionally biased region" description="Polar residues" evidence="2">
    <location>
        <begin position="92"/>
        <end position="102"/>
    </location>
</feature>
<keyword evidence="1" id="KW-0862">Zinc</keyword>
<dbReference type="InterPro" id="IPR036236">
    <property type="entry name" value="Znf_C2H2_sf"/>
</dbReference>
<keyword evidence="5" id="KW-1185">Reference proteome</keyword>
<dbReference type="SUPFAM" id="SSF57667">
    <property type="entry name" value="beta-beta-alpha zinc fingers"/>
    <property type="match status" value="1"/>
</dbReference>
<keyword evidence="1" id="KW-0863">Zinc-finger</keyword>
<evidence type="ECO:0000313" key="5">
    <source>
        <dbReference type="Proteomes" id="UP001175227"/>
    </source>
</evidence>
<feature type="non-terminal residue" evidence="4">
    <location>
        <position position="1"/>
    </location>
</feature>
<evidence type="ECO:0000259" key="3">
    <source>
        <dbReference type="PROSITE" id="PS50157"/>
    </source>
</evidence>
<dbReference type="PROSITE" id="PS00028">
    <property type="entry name" value="ZINC_FINGER_C2H2_1"/>
    <property type="match status" value="1"/>
</dbReference>